<organism evidence="2 3">
    <name type="scientific">Stentor coeruleus</name>
    <dbReference type="NCBI Taxonomy" id="5963"/>
    <lineage>
        <taxon>Eukaryota</taxon>
        <taxon>Sar</taxon>
        <taxon>Alveolata</taxon>
        <taxon>Ciliophora</taxon>
        <taxon>Postciliodesmatophora</taxon>
        <taxon>Heterotrichea</taxon>
        <taxon>Heterotrichida</taxon>
        <taxon>Stentoridae</taxon>
        <taxon>Stentor</taxon>
    </lineage>
</organism>
<feature type="region of interest" description="Disordered" evidence="1">
    <location>
        <begin position="131"/>
        <end position="150"/>
    </location>
</feature>
<reference evidence="2 3" key="1">
    <citation type="submission" date="2016-11" db="EMBL/GenBank/DDBJ databases">
        <title>The macronuclear genome of Stentor coeruleus: a giant cell with tiny introns.</title>
        <authorList>
            <person name="Slabodnick M."/>
            <person name="Ruby J.G."/>
            <person name="Reiff S.B."/>
            <person name="Swart E.C."/>
            <person name="Gosai S."/>
            <person name="Prabakaran S."/>
            <person name="Witkowska E."/>
            <person name="Larue G.E."/>
            <person name="Fisher S."/>
            <person name="Freeman R.M."/>
            <person name="Gunawardena J."/>
            <person name="Chu W."/>
            <person name="Stover N.A."/>
            <person name="Gregory B.D."/>
            <person name="Nowacki M."/>
            <person name="Derisi J."/>
            <person name="Roy S.W."/>
            <person name="Marshall W.F."/>
            <person name="Sood P."/>
        </authorList>
    </citation>
    <scope>NUCLEOTIDE SEQUENCE [LARGE SCALE GENOMIC DNA]</scope>
    <source>
        <strain evidence="2">WM001</strain>
    </source>
</reference>
<sequence length="167" mass="19764">MEYIFNHERLRFDELVSKISTKKHFSPLKPLKTSRFSMSPKLLIPKTKTKKYNKVYANTPSSEDFSSIFPLLPRGGNKSYANSPMNKQFDRVIDFIDLKDTQIQHFDKVYNYFRLDKSIDMKALPRIRKNNIQNGDLERPKINKKKEKNKDQKLIAYIPTVKYAQQD</sequence>
<proteinExistence type="predicted"/>
<name>A0A1R2B3T0_9CILI</name>
<keyword evidence="3" id="KW-1185">Reference proteome</keyword>
<evidence type="ECO:0000313" key="3">
    <source>
        <dbReference type="Proteomes" id="UP000187209"/>
    </source>
</evidence>
<dbReference type="Proteomes" id="UP000187209">
    <property type="component" value="Unassembled WGS sequence"/>
</dbReference>
<accession>A0A1R2B3T0</accession>
<dbReference type="EMBL" id="MPUH01000990">
    <property type="protein sequence ID" value="OMJ71444.1"/>
    <property type="molecule type" value="Genomic_DNA"/>
</dbReference>
<comment type="caution">
    <text evidence="2">The sequence shown here is derived from an EMBL/GenBank/DDBJ whole genome shotgun (WGS) entry which is preliminary data.</text>
</comment>
<evidence type="ECO:0000256" key="1">
    <source>
        <dbReference type="SAM" id="MobiDB-lite"/>
    </source>
</evidence>
<dbReference type="AlphaFoldDB" id="A0A1R2B3T0"/>
<protein>
    <submittedName>
        <fullName evidence="2">Uncharacterized protein</fullName>
    </submittedName>
</protein>
<evidence type="ECO:0000313" key="2">
    <source>
        <dbReference type="EMBL" id="OMJ71444.1"/>
    </source>
</evidence>
<gene>
    <name evidence="2" type="ORF">SteCoe_30352</name>
</gene>